<dbReference type="GO" id="GO:0008270">
    <property type="term" value="F:zinc ion binding"/>
    <property type="evidence" value="ECO:0007669"/>
    <property type="project" value="InterPro"/>
</dbReference>
<dbReference type="Proteomes" id="UP000092321">
    <property type="component" value="Unassembled WGS sequence"/>
</dbReference>
<keyword evidence="8" id="KW-1185">Reference proteome</keyword>
<name>A0A1B7TKD2_9ASCO</name>
<sequence length="1073" mass="123566">MQPQQTQLANSPQYLQPQSQQLQPNTSPQYLQPQLQPNTSPQYLQPQSQQSQAANSPQQYLQPQQIQHTSSTQLSQSQQIQLANSPPQIQHVTSPQPIQPASLPPSSANYKVFKNNNSNPKIPKNNKISSTLDKNNVSKLKRVKVSYTCTECRVRRTKCDRKTPCSSCFAKNLSCKYDTEKQIKPKKPNKDSLILRLSKQLQFYKDLACKHTPKRELTLFANDLEEIDYALGVRTLKKGANIDLNSNNNINSGNTSTTPLPSNSEPDVYLSMQKKCAPLDVNIFSDAYLFKTDYYINTFLLKPKLNFQAGKTKDKNVTSNSIKEEEAVTIVANTQRQSSENENEKDGFFQMRQSDSENNAWLSKNSSDIKLNEFIQSNSRDKDFKMCSFQKKQTRLFIKRIKESANRDRWKSSSSVYSRMFDNFQFEGITNNTVEDCVDPEKGMSPLLTKIIETVNKALPDYKTVTILKKFYYTDIFPDLPFLCIQEFENFLKECLFEDEKTGKAYIKLENERIKEKICFVAILLLIQGSSIFLIRMNKDSEVSKKMSYFPVFDAEISLPIKLIMSTNPLIEPSKIELYALLNVWVNYFFIPNPMYSPDIASAIPTDFMAKFVSNLASNMGIRPLNGEVDTLGIDEEDSENIESRTNLRKQLAIFTSGIVCIEEVLKGQAFNFKIVSKEKEAVEEYLKTIHMKEKDIYQTFVYNLSLTKVFILNLVKECNSIIASGENNVNVTLLEKKLEYCQSVIQPKLDVKYFRSQDANDYLTITSETKINKNVCINKLVFDINCFQKFSLLKIYNILVVISEEAYYAEQKEIAEPIFIKYVKLSLDLSIESILLLNDYITGKYGAYVDKAESITVGLAVTNLFSKVMTTFLQLISKFYVCKIYLQIKLVNENSTDAKLINDNISVGIIIDKLSELLFLTLDLYSLKYRYYYFNSFKICLFFSYYKKIHENGTIFNHIFQSSHHYEPNGKIPDEIKEHFLIKRLTAGNSFMDSFEYILNLLNEDKVTDFLKNQGKNKNIKKKHKRKNIVDDPSLFEENSDNSDNIDFDFSGFFETLSKQNNGFFDIDILFQ</sequence>
<keyword evidence="2" id="KW-0238">DNA-binding</keyword>
<dbReference type="GO" id="GO:0000981">
    <property type="term" value="F:DNA-binding transcription factor activity, RNA polymerase II-specific"/>
    <property type="evidence" value="ECO:0007669"/>
    <property type="project" value="InterPro"/>
</dbReference>
<feature type="compositionally biased region" description="Polar residues" evidence="5">
    <location>
        <begin position="83"/>
        <end position="96"/>
    </location>
</feature>
<dbReference type="AlphaFoldDB" id="A0A1B7TKD2"/>
<evidence type="ECO:0000256" key="2">
    <source>
        <dbReference type="ARBA" id="ARBA00023125"/>
    </source>
</evidence>
<feature type="compositionally biased region" description="Polar residues" evidence="5">
    <location>
        <begin position="30"/>
        <end position="39"/>
    </location>
</feature>
<dbReference type="CDD" id="cd00067">
    <property type="entry name" value="GAL4"/>
    <property type="match status" value="1"/>
</dbReference>
<protein>
    <recommendedName>
        <fullName evidence="6">Zn(2)-C6 fungal-type domain-containing protein</fullName>
    </recommendedName>
</protein>
<dbReference type="SUPFAM" id="SSF57701">
    <property type="entry name" value="Zn2/Cys6 DNA-binding domain"/>
    <property type="match status" value="1"/>
</dbReference>
<keyword evidence="4" id="KW-0539">Nucleus</keyword>
<evidence type="ECO:0000313" key="7">
    <source>
        <dbReference type="EMBL" id="OBA29202.1"/>
    </source>
</evidence>
<feature type="compositionally biased region" description="Low complexity" evidence="5">
    <location>
        <begin position="10"/>
        <end position="29"/>
    </location>
</feature>
<comment type="caution">
    <text evidence="7">The sequence shown here is derived from an EMBL/GenBank/DDBJ whole genome shotgun (WGS) entry which is preliminary data.</text>
</comment>
<feature type="compositionally biased region" description="Low complexity" evidence="5">
    <location>
        <begin position="40"/>
        <end position="82"/>
    </location>
</feature>
<dbReference type="SMART" id="SM00066">
    <property type="entry name" value="GAL4"/>
    <property type="match status" value="1"/>
</dbReference>
<keyword evidence="3" id="KW-0804">Transcription</keyword>
<evidence type="ECO:0000313" key="8">
    <source>
        <dbReference type="Proteomes" id="UP000092321"/>
    </source>
</evidence>
<dbReference type="GO" id="GO:0005634">
    <property type="term" value="C:nucleus"/>
    <property type="evidence" value="ECO:0007669"/>
    <property type="project" value="TreeGrafter"/>
</dbReference>
<evidence type="ECO:0000256" key="3">
    <source>
        <dbReference type="ARBA" id="ARBA00023163"/>
    </source>
</evidence>
<feature type="domain" description="Zn(2)-C6 fungal-type" evidence="6">
    <location>
        <begin position="148"/>
        <end position="177"/>
    </location>
</feature>
<dbReference type="PROSITE" id="PS50048">
    <property type="entry name" value="ZN2_CY6_FUNGAL_2"/>
    <property type="match status" value="1"/>
</dbReference>
<evidence type="ECO:0000259" key="6">
    <source>
        <dbReference type="PROSITE" id="PS50048"/>
    </source>
</evidence>
<dbReference type="Gene3D" id="4.10.240.10">
    <property type="entry name" value="Zn(2)-C6 fungal-type DNA-binding domain"/>
    <property type="match status" value="1"/>
</dbReference>
<dbReference type="EMBL" id="LXPE01000001">
    <property type="protein sequence ID" value="OBA29202.1"/>
    <property type="molecule type" value="Genomic_DNA"/>
</dbReference>
<dbReference type="PANTHER" id="PTHR31069:SF29">
    <property type="entry name" value="OLEATE-ACTIVATED TRANSCRIPTION FACTOR 1-RELATED"/>
    <property type="match status" value="1"/>
</dbReference>
<evidence type="ECO:0000256" key="5">
    <source>
        <dbReference type="SAM" id="MobiDB-lite"/>
    </source>
</evidence>
<dbReference type="OrthoDB" id="5069333at2759"/>
<dbReference type="GO" id="GO:0000978">
    <property type="term" value="F:RNA polymerase II cis-regulatory region sequence-specific DNA binding"/>
    <property type="evidence" value="ECO:0007669"/>
    <property type="project" value="TreeGrafter"/>
</dbReference>
<dbReference type="GO" id="GO:0045944">
    <property type="term" value="P:positive regulation of transcription by RNA polymerase II"/>
    <property type="evidence" value="ECO:0007669"/>
    <property type="project" value="TreeGrafter"/>
</dbReference>
<accession>A0A1B7TKD2</accession>
<dbReference type="InterPro" id="IPR001138">
    <property type="entry name" value="Zn2Cys6_DnaBD"/>
</dbReference>
<keyword evidence="1" id="KW-0805">Transcription regulation</keyword>
<dbReference type="PANTHER" id="PTHR31069">
    <property type="entry name" value="OLEATE-ACTIVATED TRANSCRIPTION FACTOR 1-RELATED"/>
    <property type="match status" value="1"/>
</dbReference>
<gene>
    <name evidence="7" type="ORF">HANVADRAFT_51107</name>
</gene>
<dbReference type="Pfam" id="PF00172">
    <property type="entry name" value="Zn_clus"/>
    <property type="match status" value="1"/>
</dbReference>
<evidence type="ECO:0000256" key="1">
    <source>
        <dbReference type="ARBA" id="ARBA00023015"/>
    </source>
</evidence>
<dbReference type="PROSITE" id="PS00463">
    <property type="entry name" value="ZN2_CY6_FUNGAL_1"/>
    <property type="match status" value="1"/>
</dbReference>
<feature type="region of interest" description="Disordered" evidence="5">
    <location>
        <begin position="1"/>
        <end position="109"/>
    </location>
</feature>
<reference evidence="8" key="1">
    <citation type="journal article" date="2016" name="Proc. Natl. Acad. Sci. U.S.A.">
        <title>Comparative genomics of biotechnologically important yeasts.</title>
        <authorList>
            <person name="Riley R."/>
            <person name="Haridas S."/>
            <person name="Wolfe K.H."/>
            <person name="Lopes M.R."/>
            <person name="Hittinger C.T."/>
            <person name="Goeker M."/>
            <person name="Salamov A.A."/>
            <person name="Wisecaver J.H."/>
            <person name="Long T.M."/>
            <person name="Calvey C.H."/>
            <person name="Aerts A.L."/>
            <person name="Barry K.W."/>
            <person name="Choi C."/>
            <person name="Clum A."/>
            <person name="Coughlan A.Y."/>
            <person name="Deshpande S."/>
            <person name="Douglass A.P."/>
            <person name="Hanson S.J."/>
            <person name="Klenk H.-P."/>
            <person name="LaButti K.M."/>
            <person name="Lapidus A."/>
            <person name="Lindquist E.A."/>
            <person name="Lipzen A.M."/>
            <person name="Meier-Kolthoff J.P."/>
            <person name="Ohm R.A."/>
            <person name="Otillar R.P."/>
            <person name="Pangilinan J.L."/>
            <person name="Peng Y."/>
            <person name="Rokas A."/>
            <person name="Rosa C.A."/>
            <person name="Scheuner C."/>
            <person name="Sibirny A.A."/>
            <person name="Slot J.C."/>
            <person name="Stielow J.B."/>
            <person name="Sun H."/>
            <person name="Kurtzman C.P."/>
            <person name="Blackwell M."/>
            <person name="Grigoriev I.V."/>
            <person name="Jeffries T.W."/>
        </authorList>
    </citation>
    <scope>NUCLEOTIDE SEQUENCE [LARGE SCALE GENOMIC DNA]</scope>
    <source>
        <strain evidence="8">NRRL Y-1626</strain>
    </source>
</reference>
<dbReference type="InterPro" id="IPR050675">
    <property type="entry name" value="OAF3"/>
</dbReference>
<proteinExistence type="predicted"/>
<dbReference type="InterPro" id="IPR036864">
    <property type="entry name" value="Zn2-C6_fun-type_DNA-bd_sf"/>
</dbReference>
<evidence type="ECO:0000256" key="4">
    <source>
        <dbReference type="ARBA" id="ARBA00023242"/>
    </source>
</evidence>
<organism evidence="7 8">
    <name type="scientific">Hanseniaspora valbyensis NRRL Y-1626</name>
    <dbReference type="NCBI Taxonomy" id="766949"/>
    <lineage>
        <taxon>Eukaryota</taxon>
        <taxon>Fungi</taxon>
        <taxon>Dikarya</taxon>
        <taxon>Ascomycota</taxon>
        <taxon>Saccharomycotina</taxon>
        <taxon>Saccharomycetes</taxon>
        <taxon>Saccharomycodales</taxon>
        <taxon>Saccharomycodaceae</taxon>
        <taxon>Hanseniaspora</taxon>
    </lineage>
</organism>